<feature type="transmembrane region" description="Helical" evidence="1">
    <location>
        <begin position="39"/>
        <end position="64"/>
    </location>
</feature>
<dbReference type="STRING" id="258594.RPA4040"/>
<dbReference type="GeneID" id="66895158"/>
<feature type="transmembrane region" description="Helical" evidence="1">
    <location>
        <begin position="482"/>
        <end position="501"/>
    </location>
</feature>
<dbReference type="EC" id="2.4.-.-" evidence="4"/>
<keyword evidence="1" id="KW-1133">Transmembrane helix</keyword>
<dbReference type="Pfam" id="PF13231">
    <property type="entry name" value="PMT_2"/>
    <property type="match status" value="1"/>
</dbReference>
<feature type="transmembrane region" description="Helical" evidence="1">
    <location>
        <begin position="314"/>
        <end position="331"/>
    </location>
</feature>
<dbReference type="AlphaFoldDB" id="Q6N2L0"/>
<keyword evidence="4" id="KW-0328">Glycosyltransferase</keyword>
<keyword evidence="1" id="KW-0472">Membrane</keyword>
<dbReference type="HOGENOM" id="CLU_421435_0_0_5"/>
<accession>Q6N2L0</accession>
<keyword evidence="1" id="KW-0812">Transmembrane</keyword>
<protein>
    <submittedName>
        <fullName evidence="4">Glycosyltransferase family 39 protein</fullName>
        <ecNumber evidence="4">2.4.-.-</ecNumber>
    </submittedName>
</protein>
<evidence type="ECO:0000256" key="1">
    <source>
        <dbReference type="SAM" id="Phobius"/>
    </source>
</evidence>
<reference evidence="4" key="3">
    <citation type="submission" date="2022-12" db="EMBL/GenBank/DDBJ databases">
        <title>Complete genome sequence of Rhodopseudomonas palustris CGA0092 and corrections to the R. palustris CGA009 genome sequence.</title>
        <authorList>
            <person name="Mazny B.R."/>
            <person name="Sheff O.F."/>
            <person name="LaSarre B."/>
            <person name="McKinlay A."/>
            <person name="McKinlay J.B."/>
        </authorList>
    </citation>
    <scope>NUCLEOTIDE SEQUENCE</scope>
    <source>
        <strain evidence="4">CGA009</strain>
    </source>
</reference>
<keyword evidence="4" id="KW-0808">Transferase</keyword>
<dbReference type="eggNOG" id="ENOG5033PXU">
    <property type="taxonomic scope" value="Bacteria"/>
</dbReference>
<keyword evidence="5" id="KW-1185">Reference proteome</keyword>
<evidence type="ECO:0000313" key="5">
    <source>
        <dbReference type="Proteomes" id="UP000001426"/>
    </source>
</evidence>
<reference evidence="4" key="1">
    <citation type="submission" date="2003-07" db="EMBL/GenBank/DDBJ databases">
        <authorList>
            <consortium name="Rhodopseudomonas genome consortium"/>
            <person name="Larimer F."/>
            <person name="Harwood C."/>
        </authorList>
    </citation>
    <scope>NUCLEOTIDE SEQUENCE</scope>
    <source>
        <strain evidence="4">CGA009</strain>
    </source>
</reference>
<organism evidence="3">
    <name type="scientific">Rhodopseudomonas palustris (strain ATCC BAA-98 / CGA009)</name>
    <dbReference type="NCBI Taxonomy" id="258594"/>
    <lineage>
        <taxon>Bacteria</taxon>
        <taxon>Pseudomonadati</taxon>
        <taxon>Pseudomonadota</taxon>
        <taxon>Alphaproteobacteria</taxon>
        <taxon>Hyphomicrobiales</taxon>
        <taxon>Nitrobacteraceae</taxon>
        <taxon>Rhodopseudomonas</taxon>
    </lineage>
</organism>
<evidence type="ECO:0000313" key="3">
    <source>
        <dbReference type="EMBL" id="CAE29481.1"/>
    </source>
</evidence>
<dbReference type="RefSeq" id="WP_011159575.1">
    <property type="nucleotide sequence ID" value="NZ_CP116810.1"/>
</dbReference>
<feature type="transmembrane region" description="Helical" evidence="1">
    <location>
        <begin position="133"/>
        <end position="150"/>
    </location>
</feature>
<gene>
    <name evidence="3" type="ordered locus">RPA4040</name>
    <name evidence="4" type="ORF">TX73_020930</name>
</gene>
<dbReference type="EMBL" id="CP116810">
    <property type="protein sequence ID" value="WCL94226.1"/>
    <property type="molecule type" value="Genomic_DNA"/>
</dbReference>
<feature type="transmembrane region" description="Helical" evidence="1">
    <location>
        <begin position="428"/>
        <end position="444"/>
    </location>
</feature>
<reference evidence="3 5" key="2">
    <citation type="journal article" date="2004" name="Nat. Biotechnol.">
        <title>Complete genome sequence of the metabolically versatile photosynthetic bacterium Rhodopseudomonas palustris.</title>
        <authorList>
            <person name="Larimer F.W."/>
            <person name="Chain P."/>
            <person name="Hauser L."/>
            <person name="Lamerdin J."/>
            <person name="Malfatti S."/>
            <person name="Do L."/>
            <person name="Land M.L."/>
            <person name="Pelletier D.A."/>
            <person name="Beatty J.T."/>
            <person name="Lang A.S."/>
            <person name="Tabita F.R."/>
            <person name="Gibson J.L."/>
            <person name="Hanson T.E."/>
            <person name="Bobst C."/>
            <person name="Torres J.L."/>
            <person name="Peres C."/>
            <person name="Harrison F.H."/>
            <person name="Gibson J."/>
            <person name="Harwood C.S."/>
        </authorList>
    </citation>
    <scope>NUCLEOTIDE SEQUENCE [LARGE SCALE GENOMIC DNA]</scope>
    <source>
        <strain evidence="5">ATCC BAA-98 / CGA009</strain>
        <strain evidence="3">CGA009</strain>
    </source>
</reference>
<feature type="transmembrane region" description="Helical" evidence="1">
    <location>
        <begin position="277"/>
        <end position="294"/>
    </location>
</feature>
<feature type="transmembrane region" description="Helical" evidence="1">
    <location>
        <begin position="402"/>
        <end position="421"/>
    </location>
</feature>
<feature type="transmembrane region" description="Helical" evidence="1">
    <location>
        <begin position="162"/>
        <end position="179"/>
    </location>
</feature>
<dbReference type="EMBL" id="BX572606">
    <property type="protein sequence ID" value="CAE29481.1"/>
    <property type="molecule type" value="Genomic_DNA"/>
</dbReference>
<evidence type="ECO:0000259" key="2">
    <source>
        <dbReference type="Pfam" id="PF13231"/>
    </source>
</evidence>
<name>Q6N2L0_RHOPA</name>
<proteinExistence type="predicted"/>
<dbReference type="GO" id="GO:0016757">
    <property type="term" value="F:glycosyltransferase activity"/>
    <property type="evidence" value="ECO:0007669"/>
    <property type="project" value="UniProtKB-KW"/>
</dbReference>
<dbReference type="KEGG" id="rpa:TX73_020930"/>
<evidence type="ECO:0000313" key="4">
    <source>
        <dbReference type="EMBL" id="WCL94226.1"/>
    </source>
</evidence>
<dbReference type="Proteomes" id="UP000001426">
    <property type="component" value="Chromosome"/>
</dbReference>
<feature type="transmembrane region" description="Helical" evidence="1">
    <location>
        <begin position="236"/>
        <end position="256"/>
    </location>
</feature>
<feature type="transmembrane region" description="Helical" evidence="1">
    <location>
        <begin position="456"/>
        <end position="475"/>
    </location>
</feature>
<dbReference type="InterPro" id="IPR038731">
    <property type="entry name" value="RgtA/B/C-like"/>
</dbReference>
<sequence>MVDVGRQDGETTGIPVIAPRPIPAAPPAIGKAREAPRNWLDIAAFLIVLAAAIGVAGIMLAGYYHAPDLLWRGFHHDRNSHYSFGLDLALAVRTFDPAWFFGELEKAKVWPPFHGLVLSAVLLLGGIDHRLGIVPSLIGWVMTIAFVWLIARRLFVDRCSGLFAAAVAVILTAASPAFRLISADVMLEGLGAGLSAAGLWAYLRAEAKPDAPGRWRLLALILTVLFFHKGNYWGLLIAPLAIAYATEHLAPIGRTLRQIWAATRLKAVLKATAGSPFLILAALVAGLVAAIYAHGPTALELFGQSVSLYPPENLTTATYALVFLWWTFTWLRHRAAIDHTLGTAGRALLYWHLTPIAISFLLPHRLSKFLWFVSPANNPDPNHSLSLGLQFYWRVFADGFHLVPWLAPIAVALALIGLIAIPRLTPGARAVFLFALLAWVGVIAHPQHQGRFMSTWVFSVWICSGVGAGALLALTRAWLPPLWRGAVAAALAAILLAVNLMSPMPKAAATYALQDASGPSDLELIRPYLAELDGAHEVAMFTTFGMSKLFAWVIRERCRCHTIVDDPFIAGVTSREEARALMSERIAQSTADVVVIIDAPHSRDEGPGFGWVYANMVGIVDAMADQTRYQRSNSYALPIDDATATIWRRR</sequence>
<feature type="domain" description="Glycosyltransferase RgtA/B/C/D-like" evidence="2">
    <location>
        <begin position="111"/>
        <end position="246"/>
    </location>
</feature>